<keyword evidence="1" id="KW-0560">Oxidoreductase</keyword>
<reference evidence="1 2" key="1">
    <citation type="journal article" date="2023" name="Science">
        <title>Complex scaffold remodeling in plant triterpene biosynthesis.</title>
        <authorList>
            <person name="De La Pena R."/>
            <person name="Hodgson H."/>
            <person name="Liu J.C."/>
            <person name="Stephenson M.J."/>
            <person name="Martin A.C."/>
            <person name="Owen C."/>
            <person name="Harkess A."/>
            <person name="Leebens-Mack J."/>
            <person name="Jimenez L.E."/>
            <person name="Osbourn A."/>
            <person name="Sattely E.S."/>
        </authorList>
    </citation>
    <scope>NUCLEOTIDE SEQUENCE [LARGE SCALE GENOMIC DNA]</scope>
    <source>
        <strain evidence="2">cv. JPN11</strain>
        <tissue evidence="1">Leaf</tissue>
    </source>
</reference>
<organism evidence="1 2">
    <name type="scientific">Melia azedarach</name>
    <name type="common">Chinaberry tree</name>
    <dbReference type="NCBI Taxonomy" id="155640"/>
    <lineage>
        <taxon>Eukaryota</taxon>
        <taxon>Viridiplantae</taxon>
        <taxon>Streptophyta</taxon>
        <taxon>Embryophyta</taxon>
        <taxon>Tracheophyta</taxon>
        <taxon>Spermatophyta</taxon>
        <taxon>Magnoliopsida</taxon>
        <taxon>eudicotyledons</taxon>
        <taxon>Gunneridae</taxon>
        <taxon>Pentapetalae</taxon>
        <taxon>rosids</taxon>
        <taxon>malvids</taxon>
        <taxon>Sapindales</taxon>
        <taxon>Meliaceae</taxon>
        <taxon>Melia</taxon>
    </lineage>
</organism>
<protein>
    <submittedName>
        <fullName evidence="1">Peroxidase</fullName>
    </submittedName>
</protein>
<dbReference type="EMBL" id="CM051394">
    <property type="protein sequence ID" value="KAJ4728931.1"/>
    <property type="molecule type" value="Genomic_DNA"/>
</dbReference>
<comment type="caution">
    <text evidence="1">The sequence shown here is derived from an EMBL/GenBank/DDBJ whole genome shotgun (WGS) entry which is preliminary data.</text>
</comment>
<proteinExistence type="predicted"/>
<gene>
    <name evidence="1" type="ORF">OWV82_001788</name>
</gene>
<name>A0ACC1YYV9_MELAZ</name>
<accession>A0ACC1YYV9</accession>
<keyword evidence="1" id="KW-0575">Peroxidase</keyword>
<dbReference type="Proteomes" id="UP001164539">
    <property type="component" value="Chromosome 1"/>
</dbReference>
<sequence>MKKVKSAVAISSLGLILLVSLGGFSHGVLQVGFYRGKCEIVDVEMTVARVVTARFFRDPTIVPALLRLQFHDCFVNGCDASILIDGSNSEKTAIPNLRLRGYDIIDEAKAAVDRVCPGVVSCADLIAIAARDAVFWGGGGRCKVQTGRRDGLISLAENVSLFLLNPSDSVSQTIALFANKGLTATDMVLLMGAHSVGVAHCSSFIDRLYNFRNTSNPDPSIDPFLAPLLRFWCPENTTTNNRVSLDQNPSPFLDKSYYKQLILNRGILKIDQELASDPLTRATVISLANVFDFPTQFGAAMVKMGGIEVLTGMQGEIRRSCTAINPSPST</sequence>
<evidence type="ECO:0000313" key="2">
    <source>
        <dbReference type="Proteomes" id="UP001164539"/>
    </source>
</evidence>
<keyword evidence="2" id="KW-1185">Reference proteome</keyword>
<evidence type="ECO:0000313" key="1">
    <source>
        <dbReference type="EMBL" id="KAJ4728931.1"/>
    </source>
</evidence>